<dbReference type="AlphaFoldDB" id="A0A0E0BFE3"/>
<dbReference type="EnsemblPlants" id="OGLUM11G02980.1">
    <property type="protein sequence ID" value="OGLUM11G02980.1"/>
    <property type="gene ID" value="OGLUM11G02980"/>
</dbReference>
<evidence type="ECO:0000313" key="3">
    <source>
        <dbReference type="Proteomes" id="UP000026961"/>
    </source>
</evidence>
<feature type="region of interest" description="Disordered" evidence="1">
    <location>
        <begin position="1"/>
        <end position="25"/>
    </location>
</feature>
<accession>A0A0E0BFE3</accession>
<dbReference type="HOGENOM" id="CLU_984768_0_0_1"/>
<organism evidence="2">
    <name type="scientific">Oryza glumipatula</name>
    <dbReference type="NCBI Taxonomy" id="40148"/>
    <lineage>
        <taxon>Eukaryota</taxon>
        <taxon>Viridiplantae</taxon>
        <taxon>Streptophyta</taxon>
        <taxon>Embryophyta</taxon>
        <taxon>Tracheophyta</taxon>
        <taxon>Spermatophyta</taxon>
        <taxon>Magnoliopsida</taxon>
        <taxon>Liliopsida</taxon>
        <taxon>Poales</taxon>
        <taxon>Poaceae</taxon>
        <taxon>BOP clade</taxon>
        <taxon>Oryzoideae</taxon>
        <taxon>Oryzeae</taxon>
        <taxon>Oryzinae</taxon>
        <taxon>Oryza</taxon>
    </lineage>
</organism>
<dbReference type="Proteomes" id="UP000026961">
    <property type="component" value="Chromosome 11"/>
</dbReference>
<feature type="compositionally biased region" description="Low complexity" evidence="1">
    <location>
        <begin position="141"/>
        <end position="151"/>
    </location>
</feature>
<evidence type="ECO:0000313" key="2">
    <source>
        <dbReference type="EnsemblPlants" id="OGLUM11G02980.1"/>
    </source>
</evidence>
<feature type="compositionally biased region" description="Gly residues" evidence="1">
    <location>
        <begin position="127"/>
        <end position="140"/>
    </location>
</feature>
<proteinExistence type="predicted"/>
<protein>
    <submittedName>
        <fullName evidence="2">Uncharacterized protein</fullName>
    </submittedName>
</protein>
<dbReference type="Gramene" id="OGLUM11G02980.1">
    <property type="protein sequence ID" value="OGLUM11G02980.1"/>
    <property type="gene ID" value="OGLUM11G02980"/>
</dbReference>
<keyword evidence="3" id="KW-1185">Reference proteome</keyword>
<name>A0A0E0BFE3_9ORYZ</name>
<reference evidence="2" key="1">
    <citation type="submission" date="2015-04" db="UniProtKB">
        <authorList>
            <consortium name="EnsemblPlants"/>
        </authorList>
    </citation>
    <scope>IDENTIFICATION</scope>
</reference>
<sequence length="283" mass="29413">MRPGEEAASPDTAGRGGGGTICGRARRRRCRQGGGATTTPRRCHSLHALDAGGRERETLATLTVVPPHRRFSSAYRPCLRSPILNVSLPKMTGDNTGRAIPELGCVATAAQRGIIFVLVVVSAPTGDGGRGTTGEAGRGNAGAAVEGAGAASECTEKGRRGSETDDDGAAAPALTTLAAAEAPASGCCWDDGEEAAAAAAVEGLFLSLSLARSALFSLSSSCAFFLSRSFSCIMHRFSRHGSEESNVHWAQVLAMVYICLNMNISNTNHRKGLVIMEQETAKH</sequence>
<reference evidence="2" key="2">
    <citation type="submission" date="2018-05" db="EMBL/GenBank/DDBJ databases">
        <title>OgluRS3 (Oryza glumaepatula Reference Sequence Version 3).</title>
        <authorList>
            <person name="Zhang J."/>
            <person name="Kudrna D."/>
            <person name="Lee S."/>
            <person name="Talag J."/>
            <person name="Welchert J."/>
            <person name="Wing R.A."/>
        </authorList>
    </citation>
    <scope>NUCLEOTIDE SEQUENCE [LARGE SCALE GENOMIC DNA]</scope>
</reference>
<evidence type="ECO:0000256" key="1">
    <source>
        <dbReference type="SAM" id="MobiDB-lite"/>
    </source>
</evidence>
<feature type="region of interest" description="Disordered" evidence="1">
    <location>
        <begin position="127"/>
        <end position="168"/>
    </location>
</feature>
<feature type="compositionally biased region" description="Basic and acidic residues" evidence="1">
    <location>
        <begin position="154"/>
        <end position="163"/>
    </location>
</feature>